<accession>A0A061B7U3</accession>
<organism evidence="2">
    <name type="scientific">Cyberlindnera fabianii</name>
    <name type="common">Yeast</name>
    <name type="synonym">Hansenula fabianii</name>
    <dbReference type="NCBI Taxonomy" id="36022"/>
    <lineage>
        <taxon>Eukaryota</taxon>
        <taxon>Fungi</taxon>
        <taxon>Dikarya</taxon>
        <taxon>Ascomycota</taxon>
        <taxon>Saccharomycotina</taxon>
        <taxon>Saccharomycetes</taxon>
        <taxon>Phaffomycetales</taxon>
        <taxon>Phaffomycetaceae</taxon>
        <taxon>Cyberlindnera</taxon>
    </lineage>
</organism>
<dbReference type="Pfam" id="PF10340">
    <property type="entry name" value="Say1_Mug180"/>
    <property type="match status" value="1"/>
</dbReference>
<dbReference type="Gene3D" id="3.40.50.1820">
    <property type="entry name" value="alpha/beta hydrolase"/>
    <property type="match status" value="1"/>
</dbReference>
<gene>
    <name evidence="2" type="ORF">CYFA0S_21e00122g</name>
</gene>
<dbReference type="VEuPathDB" id="FungiDB:BON22_5052"/>
<dbReference type="PANTHER" id="PTHR48081">
    <property type="entry name" value="AB HYDROLASE SUPERFAMILY PROTEIN C4A8.06C"/>
    <property type="match status" value="1"/>
</dbReference>
<dbReference type="AlphaFoldDB" id="A0A061B7U3"/>
<proteinExistence type="predicted"/>
<protein>
    <submittedName>
        <fullName evidence="2">CYFA0S21e00122g1_1</fullName>
    </submittedName>
</protein>
<dbReference type="SUPFAM" id="SSF53474">
    <property type="entry name" value="alpha/beta-Hydrolases"/>
    <property type="match status" value="1"/>
</dbReference>
<dbReference type="PANTHER" id="PTHR48081:SF31">
    <property type="entry name" value="STERYL ACETYL HYDROLASE MUG81-RELATED"/>
    <property type="match status" value="1"/>
</dbReference>
<sequence>MPESTELASRLTKIEDPSNFDASTYADNFTGFMGATVKEGLTPEEGDALCPKLDNAYNAKFFTGYNLNGLGKELKVPGIDKGRATFLIEAKNRTPDDPVFVFNHGGAYLLGLFPIFLDTCRLLYNAIGNDRLSILILDYTTSARAKYPTQLDELSKTLNKLSESCNKIIIGGDSAGGHLSLSLLRHASYPVNGAQPLKKEALPYATLLISPWVDLSPNSKEGTYVTNDKTDILSGDALYAWGKFFSPDKFEDASINFHRDTAVDWTKIIPNKDNVFVYYGTNEVLAGAILQWANDRAKLDSSNILGDKNAVHEQVCFYPNERVESFNAIVDWFKKVLA</sequence>
<dbReference type="InterPro" id="IPR050300">
    <property type="entry name" value="GDXG_lipolytic_enzyme"/>
</dbReference>
<dbReference type="PhylomeDB" id="A0A061B7U3"/>
<name>A0A061B7U3_CYBFA</name>
<dbReference type="GO" id="GO:0016787">
    <property type="term" value="F:hydrolase activity"/>
    <property type="evidence" value="ECO:0007669"/>
    <property type="project" value="UniProtKB-KW"/>
</dbReference>
<evidence type="ECO:0000313" key="2">
    <source>
        <dbReference type="EMBL" id="CDR45978.1"/>
    </source>
</evidence>
<keyword evidence="1" id="KW-0378">Hydrolase</keyword>
<reference evidence="2" key="1">
    <citation type="journal article" date="2014" name="Genome Announc.">
        <title>Genome sequence of the yeast Cyberlindnera fabianii (Hansenula fabianii).</title>
        <authorList>
            <person name="Freel K.C."/>
            <person name="Sarilar V."/>
            <person name="Neuveglise C."/>
            <person name="Devillers H."/>
            <person name="Friedrich A."/>
            <person name="Schacherer J."/>
        </authorList>
    </citation>
    <scope>NUCLEOTIDE SEQUENCE</scope>
    <source>
        <strain evidence="2">YJS4271</strain>
    </source>
</reference>
<dbReference type="OrthoDB" id="2152029at2759"/>
<dbReference type="InterPro" id="IPR019436">
    <property type="entry name" value="Say1-like"/>
</dbReference>
<dbReference type="EMBL" id="LK052906">
    <property type="protein sequence ID" value="CDR45978.1"/>
    <property type="molecule type" value="Genomic_DNA"/>
</dbReference>
<dbReference type="InterPro" id="IPR029058">
    <property type="entry name" value="AB_hydrolase_fold"/>
</dbReference>
<evidence type="ECO:0000256" key="1">
    <source>
        <dbReference type="ARBA" id="ARBA00022801"/>
    </source>
</evidence>